<evidence type="ECO:0000256" key="7">
    <source>
        <dbReference type="ARBA" id="ARBA00023242"/>
    </source>
</evidence>
<dbReference type="GO" id="GO:0016787">
    <property type="term" value="F:hydrolase activity"/>
    <property type="evidence" value="ECO:0007669"/>
    <property type="project" value="UniProtKB-KW"/>
</dbReference>
<dbReference type="InterPro" id="IPR045249">
    <property type="entry name" value="HARBI1-like"/>
</dbReference>
<evidence type="ECO:0000256" key="6">
    <source>
        <dbReference type="ARBA" id="ARBA00022801"/>
    </source>
</evidence>
<feature type="compositionally biased region" description="Polar residues" evidence="8">
    <location>
        <begin position="606"/>
        <end position="617"/>
    </location>
</feature>
<evidence type="ECO:0000256" key="4">
    <source>
        <dbReference type="ARBA" id="ARBA00022722"/>
    </source>
</evidence>
<dbReference type="InterPro" id="IPR027806">
    <property type="entry name" value="HARBI1_dom"/>
</dbReference>
<dbReference type="GO" id="GO:0046872">
    <property type="term" value="F:metal ion binding"/>
    <property type="evidence" value="ECO:0007669"/>
    <property type="project" value="UniProtKB-KW"/>
</dbReference>
<evidence type="ECO:0000256" key="3">
    <source>
        <dbReference type="ARBA" id="ARBA00006958"/>
    </source>
</evidence>
<dbReference type="PANTHER" id="PTHR22930:SF251">
    <property type="entry name" value="DDE TNP4 DOMAIN-CONTAINING PROTEIN"/>
    <property type="match status" value="1"/>
</dbReference>
<dbReference type="AlphaFoldDB" id="A0AAQ3UJV1"/>
<comment type="similarity">
    <text evidence="3">Belongs to the HARBI1 family.</text>
</comment>
<protein>
    <recommendedName>
        <fullName evidence="13">DDE Tnp4 domain-containing protein</fullName>
    </recommendedName>
</protein>
<evidence type="ECO:0000256" key="8">
    <source>
        <dbReference type="SAM" id="MobiDB-lite"/>
    </source>
</evidence>
<evidence type="ECO:0000256" key="5">
    <source>
        <dbReference type="ARBA" id="ARBA00022723"/>
    </source>
</evidence>
<evidence type="ECO:0000256" key="2">
    <source>
        <dbReference type="ARBA" id="ARBA00004123"/>
    </source>
</evidence>
<feature type="region of interest" description="Disordered" evidence="8">
    <location>
        <begin position="595"/>
        <end position="625"/>
    </location>
</feature>
<reference evidence="11 12" key="1">
    <citation type="submission" date="2024-02" db="EMBL/GenBank/DDBJ databases">
        <title>High-quality chromosome-scale genome assembly of Pensacola bahiagrass (Paspalum notatum Flugge var. saurae).</title>
        <authorList>
            <person name="Vega J.M."/>
            <person name="Podio M."/>
            <person name="Orjuela J."/>
            <person name="Siena L.A."/>
            <person name="Pessino S.C."/>
            <person name="Combes M.C."/>
            <person name="Mariac C."/>
            <person name="Albertini E."/>
            <person name="Pupilli F."/>
            <person name="Ortiz J.P.A."/>
            <person name="Leblanc O."/>
        </authorList>
    </citation>
    <scope>NUCLEOTIDE SEQUENCE [LARGE SCALE GENOMIC DNA]</scope>
    <source>
        <strain evidence="11">R1</strain>
        <tissue evidence="11">Leaf</tissue>
    </source>
</reference>
<dbReference type="GO" id="GO:0004518">
    <property type="term" value="F:nuclease activity"/>
    <property type="evidence" value="ECO:0007669"/>
    <property type="project" value="UniProtKB-KW"/>
</dbReference>
<dbReference type="Pfam" id="PF26138">
    <property type="entry name" value="DUF8040"/>
    <property type="match status" value="1"/>
</dbReference>
<feature type="compositionally biased region" description="Polar residues" evidence="8">
    <location>
        <begin position="122"/>
        <end position="133"/>
    </location>
</feature>
<evidence type="ECO:0000313" key="12">
    <source>
        <dbReference type="Proteomes" id="UP001341281"/>
    </source>
</evidence>
<evidence type="ECO:0000259" key="9">
    <source>
        <dbReference type="Pfam" id="PF13359"/>
    </source>
</evidence>
<evidence type="ECO:0008006" key="13">
    <source>
        <dbReference type="Google" id="ProtNLM"/>
    </source>
</evidence>
<dbReference type="Proteomes" id="UP001341281">
    <property type="component" value="Chromosome 09"/>
</dbReference>
<dbReference type="GO" id="GO:0005634">
    <property type="term" value="C:nucleus"/>
    <property type="evidence" value="ECO:0007669"/>
    <property type="project" value="UniProtKB-SubCell"/>
</dbReference>
<keyword evidence="12" id="KW-1185">Reference proteome</keyword>
<evidence type="ECO:0000259" key="10">
    <source>
        <dbReference type="Pfam" id="PF26138"/>
    </source>
</evidence>
<proteinExistence type="inferred from homology"/>
<evidence type="ECO:0000256" key="1">
    <source>
        <dbReference type="ARBA" id="ARBA00001968"/>
    </source>
</evidence>
<name>A0AAQ3UJV1_PASNO</name>
<comment type="subcellular location">
    <subcellularLocation>
        <location evidence="2">Nucleus</location>
    </subcellularLocation>
</comment>
<keyword evidence="6" id="KW-0378">Hydrolase</keyword>
<feature type="compositionally biased region" description="Low complexity" evidence="8">
    <location>
        <begin position="156"/>
        <end position="175"/>
    </location>
</feature>
<dbReference type="InterPro" id="IPR058353">
    <property type="entry name" value="DUF8040"/>
</dbReference>
<dbReference type="Pfam" id="PF13359">
    <property type="entry name" value="DDE_Tnp_4"/>
    <property type="match status" value="1"/>
</dbReference>
<feature type="compositionally biased region" description="Acidic residues" evidence="8">
    <location>
        <begin position="140"/>
        <end position="152"/>
    </location>
</feature>
<dbReference type="EMBL" id="CP144753">
    <property type="protein sequence ID" value="WVZ92663.1"/>
    <property type="molecule type" value="Genomic_DNA"/>
</dbReference>
<dbReference type="PANTHER" id="PTHR22930">
    <property type="match status" value="1"/>
</dbReference>
<keyword evidence="7" id="KW-0539">Nucleus</keyword>
<gene>
    <name evidence="11" type="ORF">U9M48_038709</name>
</gene>
<feature type="compositionally biased region" description="Gly residues" evidence="8">
    <location>
        <begin position="18"/>
        <end position="37"/>
    </location>
</feature>
<feature type="domain" description="DUF8040" evidence="10">
    <location>
        <begin position="294"/>
        <end position="383"/>
    </location>
</feature>
<feature type="domain" description="DDE Tnp4" evidence="9">
    <location>
        <begin position="421"/>
        <end position="577"/>
    </location>
</feature>
<keyword evidence="4" id="KW-0540">Nuclease</keyword>
<keyword evidence="5" id="KW-0479">Metal-binding</keyword>
<comment type="cofactor">
    <cofactor evidence="1">
        <name>a divalent metal cation</name>
        <dbReference type="ChEBI" id="CHEBI:60240"/>
    </cofactor>
</comment>
<evidence type="ECO:0000313" key="11">
    <source>
        <dbReference type="EMBL" id="WVZ92663.1"/>
    </source>
</evidence>
<sequence>MSAGGEFPPPRAVSAGGAVLGGGSVSGGGRSGRGGSAGARVPGRSGRGRNAVIPGVGDGGRARLSSLRGRGMDAPPPVIDENEDSGGEELHFVNNDKAKWTDERTKILLDCAIEQGNTVDGSTSYVAGQSEPTQQIQELYEQEEEEEIEEDESFRSPVSSGTKRKSSSTTDTASSPGKKMKSLVLKCMQGLVANLQTNTNKELELARQIQEFSMQAQVKAQAECKQKEQEVQDKEIDQCLQMTIDCGAIEETNEFFVATRLFKDRYNMPAACTLYMYHCQTHCLKSEYRVPTKSGYQWVLRRLGATPGGYNNFWMERNVFDRLHSVLVQSYGLKSTKKMSSVESLGLFLWMCGCPQSMRQAEDRFFRSKETCSRKFDKVLTCLNILAADIIRPLDLEFRTVHPRLQSARFSPYFDNCIGAIDGTHVPVNVPSSKLVQRMGRKGITTQNVLAICDFNIRFTFVVTGWLGSVHDTRVFNDALEKHADKFSHPPEGKFYLVDSGYPNRTGVRSIIYRNTRMGPMPRDKKKIFNYTYSSLRNVIERSFGVLKNKWKILKHLPSYPMHKQSKIIMACMAVTNFIRESAMTDEEIDKCDVDENYVPDEPGGASTSQANIASSSRVEEDHNMNQFRDWIADGLSSRQ</sequence>
<accession>A0AAQ3UJV1</accession>
<organism evidence="11 12">
    <name type="scientific">Paspalum notatum var. saurae</name>
    <dbReference type="NCBI Taxonomy" id="547442"/>
    <lineage>
        <taxon>Eukaryota</taxon>
        <taxon>Viridiplantae</taxon>
        <taxon>Streptophyta</taxon>
        <taxon>Embryophyta</taxon>
        <taxon>Tracheophyta</taxon>
        <taxon>Spermatophyta</taxon>
        <taxon>Magnoliopsida</taxon>
        <taxon>Liliopsida</taxon>
        <taxon>Poales</taxon>
        <taxon>Poaceae</taxon>
        <taxon>PACMAD clade</taxon>
        <taxon>Panicoideae</taxon>
        <taxon>Andropogonodae</taxon>
        <taxon>Paspaleae</taxon>
        <taxon>Paspalinae</taxon>
        <taxon>Paspalum</taxon>
    </lineage>
</organism>
<feature type="region of interest" description="Disordered" evidence="8">
    <location>
        <begin position="122"/>
        <end position="178"/>
    </location>
</feature>
<feature type="region of interest" description="Disordered" evidence="8">
    <location>
        <begin position="1"/>
        <end position="88"/>
    </location>
</feature>